<protein>
    <submittedName>
        <fullName evidence="1">Uncharacterized protein</fullName>
    </submittedName>
</protein>
<proteinExistence type="predicted"/>
<reference evidence="1 2" key="1">
    <citation type="submission" date="2018-10" db="EMBL/GenBank/DDBJ databases">
        <title>Cohnella sp. M2MS4P-1, whole genome shotgun sequence.</title>
        <authorList>
            <person name="Tuo L."/>
        </authorList>
    </citation>
    <scope>NUCLEOTIDE SEQUENCE [LARGE SCALE GENOMIC DNA]</scope>
    <source>
        <strain evidence="1 2">M2MS4P-1</strain>
    </source>
</reference>
<dbReference type="EMBL" id="RBZM01000008">
    <property type="protein sequence ID" value="RKP49834.1"/>
    <property type="molecule type" value="Genomic_DNA"/>
</dbReference>
<gene>
    <name evidence="1" type="ORF">D7Z26_18540</name>
</gene>
<organism evidence="1 2">
    <name type="scientific">Cohnella endophytica</name>
    <dbReference type="NCBI Taxonomy" id="2419778"/>
    <lineage>
        <taxon>Bacteria</taxon>
        <taxon>Bacillati</taxon>
        <taxon>Bacillota</taxon>
        <taxon>Bacilli</taxon>
        <taxon>Bacillales</taxon>
        <taxon>Paenibacillaceae</taxon>
        <taxon>Cohnella</taxon>
    </lineage>
</organism>
<dbReference type="Proteomes" id="UP000282076">
    <property type="component" value="Unassembled WGS sequence"/>
</dbReference>
<comment type="caution">
    <text evidence="1">The sequence shown here is derived from an EMBL/GenBank/DDBJ whole genome shotgun (WGS) entry which is preliminary data.</text>
</comment>
<dbReference type="RefSeq" id="WP_120978517.1">
    <property type="nucleotide sequence ID" value="NZ_RBZM01000008.1"/>
</dbReference>
<keyword evidence="2" id="KW-1185">Reference proteome</keyword>
<sequence length="203" mass="22262">MSEQVVYRAVDISLHSKVTFSSGLTGQAFTFGDDGLIVIGRAVNAPGSIVCAIGWNGVQKIFDIKCEGPILAEYLDQFSGFPSDVRTYIQLAINSEHSPSYDFFKTFSEVLKGRVKRFDKMQTFASCTHAEVVIQANRLIFGAVTGPSSGQSEGTVVAAEEKGNVFLTLWSTWSVKKEIGTQLGERLSPETTKLVDEFIMNLF</sequence>
<dbReference type="AlphaFoldDB" id="A0A494XP51"/>
<evidence type="ECO:0000313" key="2">
    <source>
        <dbReference type="Proteomes" id="UP000282076"/>
    </source>
</evidence>
<accession>A0A494XP51</accession>
<name>A0A494XP51_9BACL</name>
<evidence type="ECO:0000313" key="1">
    <source>
        <dbReference type="EMBL" id="RKP49834.1"/>
    </source>
</evidence>